<evidence type="ECO:0000256" key="5">
    <source>
        <dbReference type="ARBA" id="ARBA00023136"/>
    </source>
</evidence>
<dbReference type="EMBL" id="KK784923">
    <property type="protein sequence ID" value="KDO61655.1"/>
    <property type="molecule type" value="Genomic_DNA"/>
</dbReference>
<proteinExistence type="inferred from homology"/>
<feature type="transmembrane region" description="Helical" evidence="6">
    <location>
        <begin position="409"/>
        <end position="430"/>
    </location>
</feature>
<evidence type="ECO:0000256" key="2">
    <source>
        <dbReference type="ARBA" id="ARBA00006262"/>
    </source>
</evidence>
<dbReference type="GO" id="GO:0055085">
    <property type="term" value="P:transmembrane transport"/>
    <property type="evidence" value="ECO:0000318"/>
    <property type="project" value="GO_Central"/>
</dbReference>
<accession>A0A067F6A6</accession>
<feature type="transmembrane region" description="Helical" evidence="6">
    <location>
        <begin position="36"/>
        <end position="60"/>
    </location>
</feature>
<gene>
    <name evidence="8" type="ORF">CISIN_1g038033mg</name>
</gene>
<dbReference type="GO" id="GO:0050801">
    <property type="term" value="P:monoatomic ion homeostasis"/>
    <property type="evidence" value="ECO:0000318"/>
    <property type="project" value="GO_Central"/>
</dbReference>
<dbReference type="SMR" id="A0A067F6A6"/>
<dbReference type="GO" id="GO:0005452">
    <property type="term" value="F:solute:inorganic anion antiporter activity"/>
    <property type="evidence" value="ECO:0007669"/>
    <property type="project" value="InterPro"/>
</dbReference>
<dbReference type="GO" id="GO:0005886">
    <property type="term" value="C:plasma membrane"/>
    <property type="evidence" value="ECO:0000318"/>
    <property type="project" value="GO_Central"/>
</dbReference>
<dbReference type="GO" id="GO:0022857">
    <property type="term" value="F:transmembrane transporter activity"/>
    <property type="evidence" value="ECO:0000318"/>
    <property type="project" value="GO_Central"/>
</dbReference>
<keyword evidence="5 6" id="KW-0472">Membrane</keyword>
<dbReference type="Pfam" id="PF00955">
    <property type="entry name" value="HCO3_cotransp"/>
    <property type="match status" value="1"/>
</dbReference>
<comment type="similarity">
    <text evidence="2">Belongs to the anion exchanger (TC 2.A.31.3) family.</text>
</comment>
<dbReference type="PANTHER" id="PTHR11453:SF40">
    <property type="entry name" value="BORON TRANSPORTER 4-RELATED"/>
    <property type="match status" value="1"/>
</dbReference>
<evidence type="ECO:0000259" key="7">
    <source>
        <dbReference type="Pfam" id="PF00955"/>
    </source>
</evidence>
<feature type="transmembrane region" description="Helical" evidence="6">
    <location>
        <begin position="380"/>
        <end position="403"/>
    </location>
</feature>
<evidence type="ECO:0000256" key="4">
    <source>
        <dbReference type="ARBA" id="ARBA00022989"/>
    </source>
</evidence>
<evidence type="ECO:0000256" key="3">
    <source>
        <dbReference type="ARBA" id="ARBA00022692"/>
    </source>
</evidence>
<name>A0A067F6A6_CITSI</name>
<dbReference type="PANTHER" id="PTHR11453">
    <property type="entry name" value="ANION EXCHANGE PROTEIN"/>
    <property type="match status" value="1"/>
</dbReference>
<dbReference type="InterPro" id="IPR011531">
    <property type="entry name" value="HCO3_transpt-like_TM_dom"/>
</dbReference>
<evidence type="ECO:0000256" key="6">
    <source>
        <dbReference type="SAM" id="Phobius"/>
    </source>
</evidence>
<reference evidence="8 9" key="1">
    <citation type="submission" date="2014-04" db="EMBL/GenBank/DDBJ databases">
        <authorList>
            <consortium name="International Citrus Genome Consortium"/>
            <person name="Gmitter F."/>
            <person name="Chen C."/>
            <person name="Farmerie W."/>
            <person name="Harkins T."/>
            <person name="Desany B."/>
            <person name="Mohiuddin M."/>
            <person name="Kodira C."/>
            <person name="Borodovsky M."/>
            <person name="Lomsadze A."/>
            <person name="Burns P."/>
            <person name="Jenkins J."/>
            <person name="Prochnik S."/>
            <person name="Shu S."/>
            <person name="Chapman J."/>
            <person name="Pitluck S."/>
            <person name="Schmutz J."/>
            <person name="Rokhsar D."/>
        </authorList>
    </citation>
    <scope>NUCLEOTIDE SEQUENCE</scope>
</reference>
<keyword evidence="9" id="KW-1185">Reference proteome</keyword>
<protein>
    <recommendedName>
        <fullName evidence="7">Bicarbonate transporter-like transmembrane domain-containing protein</fullName>
    </recommendedName>
</protein>
<dbReference type="Proteomes" id="UP000027120">
    <property type="component" value="Unassembled WGS sequence"/>
</dbReference>
<evidence type="ECO:0000256" key="1">
    <source>
        <dbReference type="ARBA" id="ARBA00004141"/>
    </source>
</evidence>
<sequence>MSQAKTPFQGMIKDFKVRAACYKQDWIGIRCTGLRVCVWMAILLFLLAIFNACNVINRFIRMAEELFGLLIAVLFIQEAGVVSEFRIAEAEDPKLEKCKYNFEWLYANGRQARSWRYGTGCFRSFLADYGIPLSIPGKPPSDIPRRLFCPPPWDSASLYYWTVIVYMSRWDSLLKIFIVQVFRYTILEELIPIIPALMIAGLYFFNQCTSQMAQQKEFNLRNPSTYHYDILLLGIKQTWEKMVKSAKECIKQHESNSEIYGRMQAVFTKIDTSPTRSDLIQPSSVPKEMEDLKEFVMKADDGGDAIEKFDLKKHIDACLPVRINEQRVSNTLQSLLIPNSVLWGYFAYWAFDNVPGNQFWERLLLLFITPRRSCNPWRGVHASFVGLVPYMIIGLFTVFQLVYFLFCFGIAWTPIAGVLFPLPFFFLISIRQYILPKIFHPDHLQELNASEYEEIALMRARNRNT</sequence>
<keyword evidence="4 6" id="KW-1133">Transmembrane helix</keyword>
<evidence type="ECO:0000313" key="8">
    <source>
        <dbReference type="EMBL" id="KDO61655.1"/>
    </source>
</evidence>
<feature type="domain" description="Bicarbonate transporter-like transmembrane" evidence="7">
    <location>
        <begin position="336"/>
        <end position="450"/>
    </location>
</feature>
<organism evidence="8 9">
    <name type="scientific">Citrus sinensis</name>
    <name type="common">Sweet orange</name>
    <name type="synonym">Citrus aurantium var. sinensis</name>
    <dbReference type="NCBI Taxonomy" id="2711"/>
    <lineage>
        <taxon>Eukaryota</taxon>
        <taxon>Viridiplantae</taxon>
        <taxon>Streptophyta</taxon>
        <taxon>Embryophyta</taxon>
        <taxon>Tracheophyta</taxon>
        <taxon>Spermatophyta</taxon>
        <taxon>Magnoliopsida</taxon>
        <taxon>eudicotyledons</taxon>
        <taxon>Gunneridae</taxon>
        <taxon>Pentapetalae</taxon>
        <taxon>rosids</taxon>
        <taxon>malvids</taxon>
        <taxon>Sapindales</taxon>
        <taxon>Rutaceae</taxon>
        <taxon>Aurantioideae</taxon>
        <taxon>Citrus</taxon>
    </lineage>
</organism>
<keyword evidence="3 6" id="KW-0812">Transmembrane</keyword>
<evidence type="ECO:0000313" key="9">
    <source>
        <dbReference type="Proteomes" id="UP000027120"/>
    </source>
</evidence>
<dbReference type="InterPro" id="IPR003020">
    <property type="entry name" value="HCO3_transpt_euk"/>
</dbReference>
<feature type="transmembrane region" description="Helical" evidence="6">
    <location>
        <begin position="190"/>
        <end position="206"/>
    </location>
</feature>
<dbReference type="AlphaFoldDB" id="A0A067F6A6"/>
<comment type="subcellular location">
    <subcellularLocation>
        <location evidence="1">Membrane</location>
        <topology evidence="1">Multi-pass membrane protein</topology>
    </subcellularLocation>
</comment>
<dbReference type="GO" id="GO:0006820">
    <property type="term" value="P:monoatomic anion transport"/>
    <property type="evidence" value="ECO:0007669"/>
    <property type="project" value="InterPro"/>
</dbReference>